<evidence type="ECO:0000256" key="3">
    <source>
        <dbReference type="ARBA" id="ARBA00022449"/>
    </source>
</evidence>
<comment type="function">
    <text evidence="11">Na(+)/H(+) antiporter that extrudes sodium in exchange for external protons.</text>
</comment>
<keyword evidence="10 11" id="KW-0739">Sodium transport</keyword>
<evidence type="ECO:0000313" key="13">
    <source>
        <dbReference type="Proteomes" id="UP000314223"/>
    </source>
</evidence>
<evidence type="ECO:0000256" key="9">
    <source>
        <dbReference type="ARBA" id="ARBA00023136"/>
    </source>
</evidence>
<keyword evidence="6 11" id="KW-1133">Transmembrane helix</keyword>
<feature type="transmembrane region" description="Helical" evidence="11">
    <location>
        <begin position="338"/>
        <end position="355"/>
    </location>
</feature>
<feature type="transmembrane region" description="Helical" evidence="11">
    <location>
        <begin position="257"/>
        <end position="280"/>
    </location>
</feature>
<evidence type="ECO:0000256" key="2">
    <source>
        <dbReference type="ARBA" id="ARBA00022448"/>
    </source>
</evidence>
<feature type="transmembrane region" description="Helical" evidence="11">
    <location>
        <begin position="159"/>
        <end position="181"/>
    </location>
</feature>
<dbReference type="InterPro" id="IPR004670">
    <property type="entry name" value="NhaA"/>
</dbReference>
<dbReference type="NCBIfam" id="TIGR00773">
    <property type="entry name" value="NhaA"/>
    <property type="match status" value="1"/>
</dbReference>
<feature type="transmembrane region" description="Helical" evidence="11">
    <location>
        <begin position="501"/>
        <end position="520"/>
    </location>
</feature>
<comment type="caution">
    <text evidence="12">The sequence shown here is derived from an EMBL/GenBank/DDBJ whole genome shotgun (WGS) entry which is preliminary data.</text>
</comment>
<feature type="transmembrane region" description="Helical" evidence="11">
    <location>
        <begin position="464"/>
        <end position="489"/>
    </location>
</feature>
<dbReference type="EMBL" id="VDMQ01000006">
    <property type="protein sequence ID" value="TNM54488.1"/>
    <property type="molecule type" value="Genomic_DNA"/>
</dbReference>
<reference evidence="12 13" key="1">
    <citation type="submission" date="2019-06" db="EMBL/GenBank/DDBJ databases">
        <authorList>
            <person name="Mardanova A.M."/>
            <person name="Pudova D.S."/>
            <person name="Shagimardanova E.I."/>
            <person name="Gogoleva N.E."/>
            <person name="Lutfullin M.T."/>
            <person name="Hadieva G.F."/>
            <person name="Sharipova M.R."/>
        </authorList>
    </citation>
    <scope>NUCLEOTIDE SEQUENCE [LARGE SCALE GENOMIC DNA]</scope>
    <source>
        <strain evidence="12 13">MG-1</strain>
    </source>
</reference>
<keyword evidence="5 11" id="KW-0812">Transmembrane</keyword>
<evidence type="ECO:0000256" key="5">
    <source>
        <dbReference type="ARBA" id="ARBA00022692"/>
    </source>
</evidence>
<keyword evidence="4 11" id="KW-1003">Cell membrane</keyword>
<accession>A0A5C4X2M3</accession>
<dbReference type="Proteomes" id="UP000314223">
    <property type="component" value="Unassembled WGS sequence"/>
</dbReference>
<proteinExistence type="inferred from homology"/>
<evidence type="ECO:0000256" key="8">
    <source>
        <dbReference type="ARBA" id="ARBA00023065"/>
    </source>
</evidence>
<evidence type="ECO:0000256" key="4">
    <source>
        <dbReference type="ARBA" id="ARBA00022475"/>
    </source>
</evidence>
<feature type="transmembrane region" description="Helical" evidence="11">
    <location>
        <begin position="396"/>
        <end position="416"/>
    </location>
</feature>
<feature type="transmembrane region" description="Helical" evidence="11">
    <location>
        <begin position="286"/>
        <end position="304"/>
    </location>
</feature>
<dbReference type="PANTHER" id="PTHR30341:SF0">
    <property type="entry name" value="NA(+)_H(+) ANTIPORTER NHAA"/>
    <property type="match status" value="1"/>
</dbReference>
<dbReference type="InterPro" id="IPR023171">
    <property type="entry name" value="Na/H_antiporter_dom_sf"/>
</dbReference>
<keyword evidence="3 11" id="KW-0050">Antiport</keyword>
<evidence type="ECO:0000256" key="10">
    <source>
        <dbReference type="ARBA" id="ARBA00023201"/>
    </source>
</evidence>
<keyword evidence="8 11" id="KW-0406">Ion transport</keyword>
<dbReference type="GO" id="GO:0005886">
    <property type="term" value="C:plasma membrane"/>
    <property type="evidence" value="ECO:0007669"/>
    <property type="project" value="UniProtKB-SubCell"/>
</dbReference>
<evidence type="ECO:0000256" key="6">
    <source>
        <dbReference type="ARBA" id="ARBA00022989"/>
    </source>
</evidence>
<feature type="transmembrane region" description="Helical" evidence="11">
    <location>
        <begin position="428"/>
        <end position="452"/>
    </location>
</feature>
<sequence>MPLSARKCGFFRTRAPTATSLRGAKCSRAHSRSDAEIFRPDPWCDLPTEFIVRADDVRSIHVRTLSVDELSTVCTSTLRVEPFSLPTTNGITVTTTSATASPLASPTPLRQRLFQALRSDTVGGALLLVAAAAALIWANSPASAGYFALRDIEFGYEPWHLRLSIGQWAADGLLAIFFFLVGIELKAEFTRGDLRRLRTAVVPITAAAGGVLVPALICAAFLLTRPELLRGWAIPTATDIAFAVAVLAIVGSHLPKALRLFLLTLAAVDDLLAIAIIAIFYTESIAVLPLVAALGIVIVYGLVASRFRRFFVDRTWASWVILLPLGLTAWAFMHASGVHATIAGVLLGFTIPAVVGRGSNRAIGTDHSASSDLDPDADSRSGIDLAEALEHRLRPLSAGFAVPVFAFFAAGVDIGGTHGLASAFSHPLTYGIVTALVVGKPVGILVSTWLVTRFTGGLNPGLRWADLTGIGLLAGIGFTVSLLVAELSFTAGSVEHDVAKVAVLSASLFSAALAALILTVRNAQHRRRSQAHHRRSQV</sequence>
<organism evidence="12 13">
    <name type="scientific">Brevibacterium sediminis</name>
    <dbReference type="NCBI Taxonomy" id="1857024"/>
    <lineage>
        <taxon>Bacteria</taxon>
        <taxon>Bacillati</taxon>
        <taxon>Actinomycetota</taxon>
        <taxon>Actinomycetes</taxon>
        <taxon>Micrococcales</taxon>
        <taxon>Brevibacteriaceae</taxon>
        <taxon>Brevibacterium</taxon>
    </lineage>
</organism>
<comment type="catalytic activity">
    <reaction evidence="11">
        <text>Na(+)(in) + 2 H(+)(out) = Na(+)(out) + 2 H(+)(in)</text>
        <dbReference type="Rhea" id="RHEA:29251"/>
        <dbReference type="ChEBI" id="CHEBI:15378"/>
        <dbReference type="ChEBI" id="CHEBI:29101"/>
    </reaction>
</comment>
<keyword evidence="2 11" id="KW-0813">Transport</keyword>
<dbReference type="GO" id="GO:0006885">
    <property type="term" value="P:regulation of pH"/>
    <property type="evidence" value="ECO:0007669"/>
    <property type="project" value="UniProtKB-UniRule"/>
</dbReference>
<comment type="subcellular location">
    <subcellularLocation>
        <location evidence="1">Cell inner membrane</location>
        <topology evidence="1">Multi-pass membrane protein</topology>
    </subcellularLocation>
    <subcellularLocation>
        <location evidence="11">Cell membrane</location>
        <topology evidence="11">Multi-pass membrane protein</topology>
    </subcellularLocation>
</comment>
<evidence type="ECO:0000256" key="11">
    <source>
        <dbReference type="HAMAP-Rule" id="MF_01844"/>
    </source>
</evidence>
<dbReference type="GO" id="GO:0015385">
    <property type="term" value="F:sodium:proton antiporter activity"/>
    <property type="evidence" value="ECO:0007669"/>
    <property type="project" value="UniProtKB-UniRule"/>
</dbReference>
<evidence type="ECO:0000256" key="1">
    <source>
        <dbReference type="ARBA" id="ARBA00004429"/>
    </source>
</evidence>
<protein>
    <recommendedName>
        <fullName evidence="11">Na(+)/H(+) antiporter NhaA</fullName>
    </recommendedName>
    <alternativeName>
        <fullName evidence="11">Sodium/proton antiporter NhaA</fullName>
    </alternativeName>
</protein>
<dbReference type="PANTHER" id="PTHR30341">
    <property type="entry name" value="SODIUM ION/PROTON ANTIPORTER NHAA-RELATED"/>
    <property type="match status" value="1"/>
</dbReference>
<evidence type="ECO:0000256" key="7">
    <source>
        <dbReference type="ARBA" id="ARBA00023053"/>
    </source>
</evidence>
<comment type="similarity">
    <text evidence="11">Belongs to the NhaA Na(+)/H(+) (TC 2.A.33) antiporter family.</text>
</comment>
<dbReference type="Gene3D" id="1.20.1530.10">
    <property type="entry name" value="Na+/H+ antiporter like domain"/>
    <property type="match status" value="1"/>
</dbReference>
<evidence type="ECO:0000313" key="12">
    <source>
        <dbReference type="EMBL" id="TNM54488.1"/>
    </source>
</evidence>
<dbReference type="HAMAP" id="MF_01844">
    <property type="entry name" value="NhaA"/>
    <property type="match status" value="1"/>
</dbReference>
<feature type="transmembrane region" description="Helical" evidence="11">
    <location>
        <begin position="229"/>
        <end position="250"/>
    </location>
</feature>
<dbReference type="Pfam" id="PF06965">
    <property type="entry name" value="Na_H_antiport_1"/>
    <property type="match status" value="1"/>
</dbReference>
<keyword evidence="7 11" id="KW-0915">Sodium</keyword>
<name>A0A5C4X2M3_9MICO</name>
<feature type="transmembrane region" description="Helical" evidence="11">
    <location>
        <begin position="201"/>
        <end position="223"/>
    </location>
</feature>
<feature type="transmembrane region" description="Helical" evidence="11">
    <location>
        <begin position="316"/>
        <end position="332"/>
    </location>
</feature>
<keyword evidence="9 11" id="KW-0472">Membrane</keyword>
<dbReference type="AlphaFoldDB" id="A0A5C4X2M3"/>
<feature type="transmembrane region" description="Helical" evidence="11">
    <location>
        <begin position="121"/>
        <end position="139"/>
    </location>
</feature>
<gene>
    <name evidence="11 12" type="primary">nhaA</name>
    <name evidence="12" type="ORF">FHQ09_11610</name>
</gene>